<name>A0A0G8BX22_9BACI</name>
<comment type="caution">
    <text evidence="1">The sequence shown here is derived from an EMBL/GenBank/DDBJ whole genome shotgun (WGS) entry which is preliminary data.</text>
</comment>
<sequence length="39" mass="4534">MTGEELKYVIFMLKKYIKNLGEIGGKCLSKNLCRNVWIV</sequence>
<accession>A0A0G8BX22</accession>
<dbReference type="EMBL" id="LCYN01000031">
    <property type="protein sequence ID" value="KKZ92117.1"/>
    <property type="molecule type" value="Genomic_DNA"/>
</dbReference>
<dbReference type="PATRIC" id="fig|1396.433.peg.4067"/>
<reference evidence="1 2" key="1">
    <citation type="journal article" date="2015" name="Genome Announc.">
        <title>Next-Generation Whole-Genome Sequencing of Eight Strains of Bacillus cereus, Isolated from Food.</title>
        <authorList>
            <person name="Krawczyk A.O."/>
            <person name="de Jong A."/>
            <person name="Eijlander R.T."/>
            <person name="Berendsen E.M."/>
            <person name="Holsappel S."/>
            <person name="Wells-Bennik M.H."/>
            <person name="Kuipers O.P."/>
        </authorList>
    </citation>
    <scope>NUCLEOTIDE SEQUENCE [LARGE SCALE GENOMIC DNA]</scope>
    <source>
        <strain evidence="1 2">B4147</strain>
    </source>
</reference>
<protein>
    <submittedName>
        <fullName evidence="1">Uncharacterized protein</fullName>
    </submittedName>
</protein>
<organism evidence="1 2">
    <name type="scientific">Bacillus wiedmannii</name>
    <dbReference type="NCBI Taxonomy" id="1890302"/>
    <lineage>
        <taxon>Bacteria</taxon>
        <taxon>Bacillati</taxon>
        <taxon>Bacillota</taxon>
        <taxon>Bacilli</taxon>
        <taxon>Bacillales</taxon>
        <taxon>Bacillaceae</taxon>
        <taxon>Bacillus</taxon>
        <taxon>Bacillus cereus group</taxon>
    </lineage>
</organism>
<gene>
    <name evidence="1" type="ORF">B4147_1353</name>
</gene>
<proteinExistence type="predicted"/>
<evidence type="ECO:0000313" key="2">
    <source>
        <dbReference type="Proteomes" id="UP000035350"/>
    </source>
</evidence>
<dbReference type="AlphaFoldDB" id="A0A0G8BX22"/>
<reference evidence="2" key="2">
    <citation type="submission" date="2015-04" db="EMBL/GenBank/DDBJ databases">
        <title>Draft Genome Sequences of Eight Spore-Forming Food Isolates of Bacillus cereus Genome sequencing.</title>
        <authorList>
            <person name="Krawcyk A.O."/>
            <person name="de Jong A."/>
            <person name="Eijlander R.T."/>
            <person name="Berendsen E.M."/>
            <person name="Holsappel S."/>
            <person name="Wells-Bennik M."/>
            <person name="Kuipers O.P."/>
        </authorList>
    </citation>
    <scope>NUCLEOTIDE SEQUENCE [LARGE SCALE GENOMIC DNA]</scope>
    <source>
        <strain evidence="2">B4147</strain>
    </source>
</reference>
<dbReference type="Proteomes" id="UP000035350">
    <property type="component" value="Unassembled WGS sequence"/>
</dbReference>
<evidence type="ECO:0000313" key="1">
    <source>
        <dbReference type="EMBL" id="KKZ92117.1"/>
    </source>
</evidence>